<comment type="caution">
    <text evidence="2">The sequence shown here is derived from an EMBL/GenBank/DDBJ whole genome shotgun (WGS) entry which is preliminary data.</text>
</comment>
<organism evidence="2 3">
    <name type="scientific">Paraburkholderia bryophila</name>
    <dbReference type="NCBI Taxonomy" id="420952"/>
    <lineage>
        <taxon>Bacteria</taxon>
        <taxon>Pseudomonadati</taxon>
        <taxon>Pseudomonadota</taxon>
        <taxon>Betaproteobacteria</taxon>
        <taxon>Burkholderiales</taxon>
        <taxon>Burkholderiaceae</taxon>
        <taxon>Paraburkholderia</taxon>
    </lineage>
</organism>
<name>A0A7Y9WEJ6_9BURK</name>
<dbReference type="AlphaFoldDB" id="A0A7Y9WEJ6"/>
<sequence length="237" mass="26510">MTLLRHYPLDIDLDLSGSALPGVWALPSGMVKRDDAMVPRGEYYANPTALETGRRELDALSPVLYVDFDNVTHRCDAYKTEQGIVPSDPAGRFFEFAPVLEKLVRPYPTLQIVLSTSWVEVLGFDEARAQLPIASLRARVVDCTYHPNSEFVASWSTMPRGQQVLRHVRRHGIQRWLAIDDMRAGFEGNEAHLIHCQQGVGLGDKDVQGLFAKKLTTMFRPPESPPLDGESSDEHSP</sequence>
<accession>A0A7Y9WEJ6</accession>
<evidence type="ECO:0000256" key="1">
    <source>
        <dbReference type="SAM" id="MobiDB-lite"/>
    </source>
</evidence>
<protein>
    <submittedName>
        <fullName evidence="2">Uncharacterized protein</fullName>
    </submittedName>
</protein>
<dbReference type="Pfam" id="PF18143">
    <property type="entry name" value="HAD_SAK_2"/>
    <property type="match status" value="1"/>
</dbReference>
<gene>
    <name evidence="2" type="ORF">GGD41_006006</name>
</gene>
<evidence type="ECO:0000313" key="2">
    <source>
        <dbReference type="EMBL" id="NYH18778.1"/>
    </source>
</evidence>
<dbReference type="EMBL" id="JACCAU010000001">
    <property type="protein sequence ID" value="NYH18778.1"/>
    <property type="molecule type" value="Genomic_DNA"/>
</dbReference>
<proteinExistence type="predicted"/>
<evidence type="ECO:0000313" key="3">
    <source>
        <dbReference type="Proteomes" id="UP000572540"/>
    </source>
</evidence>
<reference evidence="2 3" key="1">
    <citation type="submission" date="2020-07" db="EMBL/GenBank/DDBJ databases">
        <title>Exploring microbial biodiversity for novel pathways involved in the catabolism of aromatic compounds derived from lignin.</title>
        <authorList>
            <person name="Elkins J."/>
        </authorList>
    </citation>
    <scope>NUCLEOTIDE SEQUENCE [LARGE SCALE GENOMIC DNA]</scope>
    <source>
        <strain evidence="2 3">H2C3B</strain>
    </source>
</reference>
<dbReference type="Proteomes" id="UP000572540">
    <property type="component" value="Unassembled WGS sequence"/>
</dbReference>
<feature type="region of interest" description="Disordered" evidence="1">
    <location>
        <begin position="218"/>
        <end position="237"/>
    </location>
</feature>